<evidence type="ECO:0000313" key="2">
    <source>
        <dbReference type="Proteomes" id="UP000006798"/>
    </source>
</evidence>
<protein>
    <submittedName>
        <fullName evidence="1">Uncharacterized protein</fullName>
    </submittedName>
</protein>
<accession>G0ES88</accession>
<gene>
    <name evidence="1" type="ordered locus">CNE_1c13570</name>
</gene>
<dbReference type="Proteomes" id="UP000006798">
    <property type="component" value="Chromosome 1"/>
</dbReference>
<organism evidence="1 2">
    <name type="scientific">Cupriavidus necator (strain ATCC 43291 / DSM 13513 / CCUG 52238 / LMG 8453 / N-1)</name>
    <name type="common">Ralstonia eutropha</name>
    <dbReference type="NCBI Taxonomy" id="1042878"/>
    <lineage>
        <taxon>Bacteria</taxon>
        <taxon>Pseudomonadati</taxon>
        <taxon>Pseudomonadota</taxon>
        <taxon>Betaproteobacteria</taxon>
        <taxon>Burkholderiales</taxon>
        <taxon>Burkholderiaceae</taxon>
        <taxon>Cupriavidus</taxon>
    </lineage>
</organism>
<dbReference type="HOGENOM" id="CLU_2245449_0_0_4"/>
<dbReference type="EMBL" id="CP002877">
    <property type="protein sequence ID" value="AEI76706.1"/>
    <property type="molecule type" value="Genomic_DNA"/>
</dbReference>
<reference evidence="1 2" key="1">
    <citation type="journal article" date="2011" name="J. Bacteriol.">
        <title>Complete genome sequence of the type strain Cupriavidus necator N-1.</title>
        <authorList>
            <person name="Poehlein A."/>
            <person name="Kusian B."/>
            <person name="Friedrich B."/>
            <person name="Daniel R."/>
            <person name="Bowien B."/>
        </authorList>
    </citation>
    <scope>NUCLEOTIDE SEQUENCE [LARGE SCALE GENOMIC DNA]</scope>
    <source>
        <strain evidence="2">ATCC 43291 / DSM 13513 / CCUG 52238 / LMG 8453 / N-1</strain>
    </source>
</reference>
<name>G0ES88_CUPNN</name>
<dbReference type="AlphaFoldDB" id="G0ES88"/>
<proteinExistence type="predicted"/>
<dbReference type="KEGG" id="cnc:CNE_1c13570"/>
<sequence>MNRETGCNFTEAFGSGTTSICIDENARKLALLQHSGVKHHLFGFEEIDDWELRWTEVSRNGTLSFRDVHFAFRTTRIDMPIFKVGVSTKMNGEAWSQKLRLLMS</sequence>
<evidence type="ECO:0000313" key="1">
    <source>
        <dbReference type="EMBL" id="AEI76706.1"/>
    </source>
</evidence>